<dbReference type="InterPro" id="IPR012340">
    <property type="entry name" value="NA-bd_OB-fold"/>
</dbReference>
<evidence type="ECO:0000313" key="3">
    <source>
        <dbReference type="Proteomes" id="UP000198688"/>
    </source>
</evidence>
<dbReference type="GO" id="GO:0003677">
    <property type="term" value="F:DNA binding"/>
    <property type="evidence" value="ECO:0007669"/>
    <property type="project" value="UniProtKB-KW"/>
</dbReference>
<dbReference type="STRING" id="113562.SAMN04489716_6369"/>
<organism evidence="2 3">
    <name type="scientific">Actinoplanes derwentensis</name>
    <dbReference type="NCBI Taxonomy" id="113562"/>
    <lineage>
        <taxon>Bacteria</taxon>
        <taxon>Bacillati</taxon>
        <taxon>Actinomycetota</taxon>
        <taxon>Actinomycetes</taxon>
        <taxon>Micromonosporales</taxon>
        <taxon>Micromonosporaceae</taxon>
        <taxon>Actinoplanes</taxon>
    </lineage>
</organism>
<dbReference type="InterPro" id="IPR011129">
    <property type="entry name" value="CSD"/>
</dbReference>
<name>A0A1H2CP01_9ACTN</name>
<dbReference type="InterPro" id="IPR002059">
    <property type="entry name" value="CSP_DNA-bd"/>
</dbReference>
<dbReference type="EMBL" id="LT629758">
    <property type="protein sequence ID" value="SDT72265.1"/>
    <property type="molecule type" value="Genomic_DNA"/>
</dbReference>
<dbReference type="Gene3D" id="2.40.50.140">
    <property type="entry name" value="Nucleic acid-binding proteins"/>
    <property type="match status" value="1"/>
</dbReference>
<reference evidence="2 3" key="1">
    <citation type="submission" date="2016-10" db="EMBL/GenBank/DDBJ databases">
        <authorList>
            <person name="de Groot N.N."/>
        </authorList>
    </citation>
    <scope>NUCLEOTIDE SEQUENCE [LARGE SCALE GENOMIC DNA]</scope>
    <source>
        <strain evidence="2 3">DSM 43941</strain>
    </source>
</reference>
<sequence>MPTGRVKWYDATKGFGFVTSDEGGDVFLPKGALPAGVTELKTGQRVEFGVVDSRKGAQAMGVKLLDVPPSLAELRRRPADELASMIEDMIKVLESSVQPSLQSGRYPDKKTSLKIAQLVHAVAREFEI</sequence>
<dbReference type="Proteomes" id="UP000198688">
    <property type="component" value="Chromosome I"/>
</dbReference>
<accession>A0A1H2CP01</accession>
<gene>
    <name evidence="2" type="ORF">SAMN04489716_6369</name>
</gene>
<dbReference type="SUPFAM" id="SSF50249">
    <property type="entry name" value="Nucleic acid-binding proteins"/>
    <property type="match status" value="1"/>
</dbReference>
<feature type="domain" description="CSD" evidence="1">
    <location>
        <begin position="1"/>
        <end position="64"/>
    </location>
</feature>
<evidence type="ECO:0000259" key="1">
    <source>
        <dbReference type="PROSITE" id="PS51857"/>
    </source>
</evidence>
<dbReference type="CDD" id="cd04458">
    <property type="entry name" value="CSP_CDS"/>
    <property type="match status" value="1"/>
</dbReference>
<keyword evidence="2" id="KW-0238">DNA-binding</keyword>
<dbReference type="PRINTS" id="PR00050">
    <property type="entry name" value="COLDSHOCK"/>
</dbReference>
<evidence type="ECO:0000313" key="2">
    <source>
        <dbReference type="EMBL" id="SDT72265.1"/>
    </source>
</evidence>
<protein>
    <submittedName>
        <fullName evidence="2">Cold-shock DNA-binding protein family</fullName>
    </submittedName>
</protein>
<dbReference type="SMART" id="SM00357">
    <property type="entry name" value="CSP"/>
    <property type="match status" value="1"/>
</dbReference>
<dbReference type="Pfam" id="PF00313">
    <property type="entry name" value="CSD"/>
    <property type="match status" value="1"/>
</dbReference>
<dbReference type="AlphaFoldDB" id="A0A1H2CP01"/>
<dbReference type="RefSeq" id="WP_092549386.1">
    <property type="nucleotide sequence ID" value="NZ_BOMJ01000012.1"/>
</dbReference>
<proteinExistence type="predicted"/>
<dbReference type="PROSITE" id="PS51857">
    <property type="entry name" value="CSD_2"/>
    <property type="match status" value="1"/>
</dbReference>
<dbReference type="OrthoDB" id="7477356at2"/>
<keyword evidence="3" id="KW-1185">Reference proteome</keyword>